<dbReference type="EMBL" id="JACOPR010000003">
    <property type="protein sequence ID" value="MBC5730694.1"/>
    <property type="molecule type" value="Genomic_DNA"/>
</dbReference>
<dbReference type="Proteomes" id="UP000660021">
    <property type="component" value="Unassembled WGS sequence"/>
</dbReference>
<dbReference type="RefSeq" id="WP_186963544.1">
    <property type="nucleotide sequence ID" value="NZ_JACOPR010000003.1"/>
</dbReference>
<gene>
    <name evidence="1" type="ORF">H8S34_07575</name>
</gene>
<organism evidence="1 2">
    <name type="scientific">Pseudoflavonifractor hominis</name>
    <dbReference type="NCBI Taxonomy" id="2763059"/>
    <lineage>
        <taxon>Bacteria</taxon>
        <taxon>Bacillati</taxon>
        <taxon>Bacillota</taxon>
        <taxon>Clostridia</taxon>
        <taxon>Eubacteriales</taxon>
        <taxon>Oscillospiraceae</taxon>
        <taxon>Pseudoflavonifractor</taxon>
    </lineage>
</organism>
<dbReference type="Gene3D" id="3.10.450.40">
    <property type="match status" value="1"/>
</dbReference>
<evidence type="ECO:0000313" key="1">
    <source>
        <dbReference type="EMBL" id="MBC5730694.1"/>
    </source>
</evidence>
<reference evidence="1 2" key="1">
    <citation type="submission" date="2020-08" db="EMBL/GenBank/DDBJ databases">
        <title>Genome public.</title>
        <authorList>
            <person name="Liu C."/>
            <person name="Sun Q."/>
        </authorList>
    </citation>
    <scope>NUCLEOTIDE SEQUENCE [LARGE SCALE GENOMIC DNA]</scope>
    <source>
        <strain evidence="1 2">New-38</strain>
    </source>
</reference>
<dbReference type="SUPFAM" id="SSF160719">
    <property type="entry name" value="gpW/gp25-like"/>
    <property type="match status" value="1"/>
</dbReference>
<comment type="caution">
    <text evidence="1">The sequence shown here is derived from an EMBL/GenBank/DDBJ whole genome shotgun (WGS) entry which is preliminary data.</text>
</comment>
<evidence type="ECO:0008006" key="3">
    <source>
        <dbReference type="Google" id="ProtNLM"/>
    </source>
</evidence>
<evidence type="ECO:0000313" key="2">
    <source>
        <dbReference type="Proteomes" id="UP000660021"/>
    </source>
</evidence>
<accession>A0ABR7HT42</accession>
<protein>
    <recommendedName>
        <fullName evidence="3">DUF2634 domain-containing protein</fullName>
    </recommendedName>
</protein>
<sequence length="114" mass="12783">MELMMQNGDYVSDGRGGVKRSEGGEEILQRVLFQLSARRGAFPLLPQVGSELWRLPRAKEQQRAALAAQYVSQALAGERDLEIDECVLEEREGTPWLTVRLTWQGTPLEAELAL</sequence>
<name>A0ABR7HT42_9FIRM</name>
<proteinExistence type="predicted"/>
<keyword evidence="2" id="KW-1185">Reference proteome</keyword>